<evidence type="ECO:0000313" key="3">
    <source>
        <dbReference type="Proteomes" id="UP000319094"/>
    </source>
</evidence>
<dbReference type="NCBIfam" id="NF046117">
    <property type="entry name" value="SCO4848_fam"/>
    <property type="match status" value="1"/>
</dbReference>
<organism evidence="2 3">
    <name type="scientific">Leucobacter komagatae</name>
    <dbReference type="NCBI Taxonomy" id="55969"/>
    <lineage>
        <taxon>Bacteria</taxon>
        <taxon>Bacillati</taxon>
        <taxon>Actinomycetota</taxon>
        <taxon>Actinomycetes</taxon>
        <taxon>Micrococcales</taxon>
        <taxon>Microbacteriaceae</taxon>
        <taxon>Leucobacter</taxon>
    </lineage>
</organism>
<dbReference type="AlphaFoldDB" id="A0A542Y8C6"/>
<accession>A0A542Y8C6</accession>
<keyword evidence="1" id="KW-0812">Transmembrane</keyword>
<keyword evidence="3" id="KW-1185">Reference proteome</keyword>
<dbReference type="Pfam" id="PF26606">
    <property type="entry name" value="SCO4848"/>
    <property type="match status" value="1"/>
</dbReference>
<dbReference type="RefSeq" id="WP_141887536.1">
    <property type="nucleotide sequence ID" value="NZ_BAAAUY010000011.1"/>
</dbReference>
<name>A0A542Y8C6_9MICO</name>
<keyword evidence="1" id="KW-1133">Transmembrane helix</keyword>
<feature type="transmembrane region" description="Helical" evidence="1">
    <location>
        <begin position="45"/>
        <end position="69"/>
    </location>
</feature>
<dbReference type="InterPro" id="IPR058061">
    <property type="entry name" value="SCO4848-like"/>
</dbReference>
<keyword evidence="1" id="KW-0472">Membrane</keyword>
<reference evidence="2 3" key="1">
    <citation type="submission" date="2019-06" db="EMBL/GenBank/DDBJ databases">
        <title>Sequencing the genomes of 1000 actinobacteria strains.</title>
        <authorList>
            <person name="Klenk H.-P."/>
        </authorList>
    </citation>
    <scope>NUCLEOTIDE SEQUENCE [LARGE SCALE GENOMIC DNA]</scope>
    <source>
        <strain evidence="2 3">DSM 8803</strain>
    </source>
</reference>
<comment type="caution">
    <text evidence="2">The sequence shown here is derived from an EMBL/GenBank/DDBJ whole genome shotgun (WGS) entry which is preliminary data.</text>
</comment>
<dbReference type="EMBL" id="VFON01000001">
    <property type="protein sequence ID" value="TQL44336.1"/>
    <property type="molecule type" value="Genomic_DNA"/>
</dbReference>
<dbReference type="Proteomes" id="UP000319094">
    <property type="component" value="Unassembled WGS sequence"/>
</dbReference>
<protein>
    <submittedName>
        <fullName evidence="2">Uncharacterized protein</fullName>
    </submittedName>
</protein>
<sequence length="72" mass="7672">MVVFAGTLLLLNAAYNVLVWPRFWTRVAADPRARDEQGRPTKFLTVHAVLISVALLIAAVSAVAGVLVLTAG</sequence>
<proteinExistence type="predicted"/>
<evidence type="ECO:0000256" key="1">
    <source>
        <dbReference type="SAM" id="Phobius"/>
    </source>
</evidence>
<gene>
    <name evidence="2" type="ORF">FB468_2393</name>
</gene>
<evidence type="ECO:0000313" key="2">
    <source>
        <dbReference type="EMBL" id="TQL44336.1"/>
    </source>
</evidence>